<proteinExistence type="predicted"/>
<dbReference type="Gene3D" id="3.40.50.1970">
    <property type="match status" value="1"/>
</dbReference>
<evidence type="ECO:0000313" key="3">
    <source>
        <dbReference type="EMBL" id="TDA40346.1"/>
    </source>
</evidence>
<dbReference type="EMBL" id="RXIH01000003">
    <property type="protein sequence ID" value="RZN57670.1"/>
    <property type="molecule type" value="Genomic_DNA"/>
</dbReference>
<name>A0A523BHD8_9CREN</name>
<sequence length="312" mass="34127">MDIVKATNLARSFISSTSIFFDTSMINTISILSNIFIIHYQFIFKLKNIIIILVLKLELEEIIKALKEGNISEEEAIKRIRLLAVKELENLCLDISRGIRKKIPEIILAEGKTDEDLLNAIKNFINEKGYAIVSRIYPQQVELVKNNIKAKRINYYEKGRVLALRMGDPKPLRDPPIAVITAGSADIYVAEEARAIINELGFKTITFYDVGIAGLQRIFPVVRRCMEEGVEVAIVIAGMEGALPSVFSSLFYGIVIGVPTSIGYGYGGGGIGALMTMLQSCSPGVLVVNIDNGVGAAIAAVMISSLASKDKI</sequence>
<dbReference type="EMBL" id="QNVI01000009">
    <property type="protein sequence ID" value="TDA40346.1"/>
    <property type="molecule type" value="Genomic_DNA"/>
</dbReference>
<dbReference type="AlphaFoldDB" id="A0A523BHD8"/>
<dbReference type="Proteomes" id="UP000316080">
    <property type="component" value="Unassembled WGS sequence"/>
</dbReference>
<evidence type="ECO:0000313" key="5">
    <source>
        <dbReference type="Proteomes" id="UP000317265"/>
    </source>
</evidence>
<comment type="caution">
    <text evidence="3">The sequence shown here is derived from an EMBL/GenBank/DDBJ whole genome shotgun (WGS) entry which is preliminary data.</text>
</comment>
<dbReference type="GO" id="GO:0006189">
    <property type="term" value="P:'de novo' IMP biosynthetic process"/>
    <property type="evidence" value="ECO:0007669"/>
    <property type="project" value="InterPro"/>
</dbReference>
<accession>A0A523BHD8</accession>
<dbReference type="Pfam" id="PF00731">
    <property type="entry name" value="AIRC"/>
    <property type="match status" value="1"/>
</dbReference>
<dbReference type="Proteomes" id="UP000317265">
    <property type="component" value="Unassembled WGS sequence"/>
</dbReference>
<dbReference type="SUPFAM" id="SSF52255">
    <property type="entry name" value="N5-CAIR mutase (phosphoribosylaminoimidazole carboxylase, PurE)"/>
    <property type="match status" value="1"/>
</dbReference>
<organism evidence="3 5">
    <name type="scientific">Thermoproteota archaeon</name>
    <dbReference type="NCBI Taxonomy" id="2056631"/>
    <lineage>
        <taxon>Archaea</taxon>
        <taxon>Thermoproteota</taxon>
    </lineage>
</organism>
<dbReference type="PANTHER" id="PTHR43064:SF1">
    <property type="entry name" value="SLL1489 PROTEIN"/>
    <property type="match status" value="1"/>
</dbReference>
<evidence type="ECO:0000313" key="2">
    <source>
        <dbReference type="EMBL" id="RZN57670.1"/>
    </source>
</evidence>
<evidence type="ECO:0000313" key="4">
    <source>
        <dbReference type="Proteomes" id="UP000316080"/>
    </source>
</evidence>
<gene>
    <name evidence="3" type="primary">larB</name>
    <name evidence="3" type="ORF">DSO09_00780</name>
    <name evidence="2" type="ORF">EF809_00600</name>
</gene>
<feature type="domain" description="PurE" evidence="1">
    <location>
        <begin position="175"/>
        <end position="309"/>
    </location>
</feature>
<evidence type="ECO:0000259" key="1">
    <source>
        <dbReference type="SMART" id="SM01001"/>
    </source>
</evidence>
<dbReference type="GO" id="GO:0016787">
    <property type="term" value="F:hydrolase activity"/>
    <property type="evidence" value="ECO:0007669"/>
    <property type="project" value="InterPro"/>
</dbReference>
<reference evidence="2 4" key="2">
    <citation type="journal article" date="2019" name="Nat. Microbiol.">
        <title>Wide diversity of methane and short-chain alkane metabolisms in uncultured archaea.</title>
        <authorList>
            <person name="Borrel G."/>
            <person name="Adam P.S."/>
            <person name="McKay L.J."/>
            <person name="Chen L.X."/>
            <person name="Sierra-Garcia I.N."/>
            <person name="Sieber C.M."/>
            <person name="Letourneur Q."/>
            <person name="Ghozlane A."/>
            <person name="Andersen G.L."/>
            <person name="Li W.J."/>
            <person name="Hallam S.J."/>
            <person name="Muyzer G."/>
            <person name="de Oliveira V.M."/>
            <person name="Inskeep W.P."/>
            <person name="Banfield J.F."/>
            <person name="Gribaldo S."/>
        </authorList>
    </citation>
    <scope>NUCLEOTIDE SEQUENCE [LARGE SCALE GENOMIC DNA]</scope>
    <source>
        <strain evidence="2">Verst-YHS</strain>
    </source>
</reference>
<dbReference type="PANTHER" id="PTHR43064">
    <property type="entry name" value="PHOSPHORIBOSYLAMINOIMIDAZOLE CARBOXYLASE-RELATED"/>
    <property type="match status" value="1"/>
</dbReference>
<dbReference type="InterPro" id="IPR039476">
    <property type="entry name" value="P2CMN_synthase_LarB"/>
</dbReference>
<dbReference type="InterPro" id="IPR000031">
    <property type="entry name" value="PurE_dom"/>
</dbReference>
<dbReference type="NCBIfam" id="NF033503">
    <property type="entry name" value="LarB"/>
    <property type="match status" value="1"/>
</dbReference>
<reference evidence="3 5" key="1">
    <citation type="journal article" date="2019" name="Nat. Microbiol.">
        <title>Expanding anaerobic alkane metabolism in the domain of Archaea.</title>
        <authorList>
            <person name="Wang Y."/>
            <person name="Wegener G."/>
            <person name="Hou J."/>
            <person name="Wang F."/>
            <person name="Xiao X."/>
        </authorList>
    </citation>
    <scope>NUCLEOTIDE SEQUENCE [LARGE SCALE GENOMIC DNA]</scope>
    <source>
        <strain evidence="3">WYZ-LMO11</strain>
    </source>
</reference>
<protein>
    <submittedName>
        <fullName evidence="3">Nickel pincer cofactor biosynthesis protein LarB</fullName>
    </submittedName>
</protein>
<dbReference type="SMART" id="SM01001">
    <property type="entry name" value="AIRC"/>
    <property type="match status" value="1"/>
</dbReference>